<organism evidence="5 6">
    <name type="scientific">Acanthamoeba castellanii (strain ATCC 30010 / Neff)</name>
    <dbReference type="NCBI Taxonomy" id="1257118"/>
    <lineage>
        <taxon>Eukaryota</taxon>
        <taxon>Amoebozoa</taxon>
        <taxon>Discosea</taxon>
        <taxon>Longamoebia</taxon>
        <taxon>Centramoebida</taxon>
        <taxon>Acanthamoebidae</taxon>
        <taxon>Acanthamoeba</taxon>
    </lineage>
</organism>
<feature type="compositionally biased region" description="Low complexity" evidence="3">
    <location>
        <begin position="238"/>
        <end position="258"/>
    </location>
</feature>
<keyword evidence="6" id="KW-1185">Reference proteome</keyword>
<dbReference type="STRING" id="1257118.L8GXC5"/>
<dbReference type="InterPro" id="IPR034215">
    <property type="entry name" value="RBM42_RRM"/>
</dbReference>
<dbReference type="SMART" id="SM00360">
    <property type="entry name" value="RRM"/>
    <property type="match status" value="1"/>
</dbReference>
<evidence type="ECO:0000313" key="5">
    <source>
        <dbReference type="EMBL" id="ELR17630.1"/>
    </source>
</evidence>
<dbReference type="VEuPathDB" id="AmoebaDB:ACA1_063940"/>
<dbReference type="PANTHER" id="PTHR47640:SF11">
    <property type="entry name" value="RNA-BINDING PROTEIN 42"/>
    <property type="match status" value="1"/>
</dbReference>
<dbReference type="CDD" id="cd12383">
    <property type="entry name" value="RRM_RBM42"/>
    <property type="match status" value="1"/>
</dbReference>
<evidence type="ECO:0000256" key="2">
    <source>
        <dbReference type="PROSITE-ProRule" id="PRU00176"/>
    </source>
</evidence>
<dbReference type="PROSITE" id="PS50102">
    <property type="entry name" value="RRM"/>
    <property type="match status" value="1"/>
</dbReference>
<dbReference type="GO" id="GO:0003729">
    <property type="term" value="F:mRNA binding"/>
    <property type="evidence" value="ECO:0007669"/>
    <property type="project" value="InterPro"/>
</dbReference>
<dbReference type="InterPro" id="IPR035979">
    <property type="entry name" value="RBD_domain_sf"/>
</dbReference>
<accession>L8GXC5</accession>
<dbReference type="PANTHER" id="PTHR47640">
    <property type="entry name" value="TRNA SELENOCYSTEINE 1-ASSOCIATED PROTEIN 1-RELATED-RELATED"/>
    <property type="match status" value="1"/>
</dbReference>
<feature type="region of interest" description="Disordered" evidence="3">
    <location>
        <begin position="234"/>
        <end position="264"/>
    </location>
</feature>
<evidence type="ECO:0000313" key="6">
    <source>
        <dbReference type="Proteomes" id="UP000011083"/>
    </source>
</evidence>
<dbReference type="Proteomes" id="UP000011083">
    <property type="component" value="Unassembled WGS sequence"/>
</dbReference>
<feature type="compositionally biased region" description="Basic and acidic residues" evidence="3">
    <location>
        <begin position="44"/>
        <end position="53"/>
    </location>
</feature>
<dbReference type="InterPro" id="IPR000504">
    <property type="entry name" value="RRM_dom"/>
</dbReference>
<dbReference type="Gene3D" id="3.30.70.330">
    <property type="match status" value="1"/>
</dbReference>
<dbReference type="Pfam" id="PF00076">
    <property type="entry name" value="RRM_1"/>
    <property type="match status" value="1"/>
</dbReference>
<dbReference type="AlphaFoldDB" id="L8GXC5"/>
<evidence type="ECO:0000259" key="4">
    <source>
        <dbReference type="PROSITE" id="PS50102"/>
    </source>
</evidence>
<evidence type="ECO:0000256" key="3">
    <source>
        <dbReference type="SAM" id="MobiDB-lite"/>
    </source>
</evidence>
<sequence length="264" mass="29575">MNQQDQAAGQGTKRKADDEVVVEKAPVINREALAQSYAPYVPYEHSEQQHEQHYPQQSYGAPQPYYAGGGSYSYPPQPMYGSMPTITMAPQPYYPAPPSSAPPVVVQVAPQSATAAKKAPSASTNKIVYRKAAGKSWEDTTLADWPENDFRIFVGDIGNEVNDEILKSAFAKYPSFQRSKVVRDPKSLKTKGYGFVSFSDARDYVKALREMNGKYIGNRPVKLRKSTWKQYTDEEKAQSVLQKQQEQQNKAKGKGQQAQKKRRV</sequence>
<feature type="region of interest" description="Disordered" evidence="3">
    <location>
        <begin position="1"/>
        <end position="67"/>
    </location>
</feature>
<dbReference type="RefSeq" id="XP_004339643.1">
    <property type="nucleotide sequence ID" value="XM_004339595.1"/>
</dbReference>
<dbReference type="InterPro" id="IPR050825">
    <property type="entry name" value="RBM42_RBP45_47-like"/>
</dbReference>
<evidence type="ECO:0000256" key="1">
    <source>
        <dbReference type="ARBA" id="ARBA00022884"/>
    </source>
</evidence>
<name>L8GXC5_ACACF</name>
<dbReference type="KEGG" id="acan:ACA1_063940"/>
<dbReference type="GeneID" id="14917953"/>
<dbReference type="EMBL" id="KB007974">
    <property type="protein sequence ID" value="ELR17630.1"/>
    <property type="molecule type" value="Genomic_DNA"/>
</dbReference>
<dbReference type="InterPro" id="IPR012677">
    <property type="entry name" value="Nucleotide-bd_a/b_plait_sf"/>
</dbReference>
<dbReference type="OrthoDB" id="1749473at2759"/>
<keyword evidence="1 2" id="KW-0694">RNA-binding</keyword>
<reference evidence="5 6" key="1">
    <citation type="journal article" date="2013" name="Genome Biol.">
        <title>Genome of Acanthamoeba castellanii highlights extensive lateral gene transfer and early evolution of tyrosine kinase signaling.</title>
        <authorList>
            <person name="Clarke M."/>
            <person name="Lohan A.J."/>
            <person name="Liu B."/>
            <person name="Lagkouvardos I."/>
            <person name="Roy S."/>
            <person name="Zafar N."/>
            <person name="Bertelli C."/>
            <person name="Schilde C."/>
            <person name="Kianianmomeni A."/>
            <person name="Burglin T.R."/>
            <person name="Frech C."/>
            <person name="Turcotte B."/>
            <person name="Kopec K.O."/>
            <person name="Synnott J.M."/>
            <person name="Choo C."/>
            <person name="Paponov I."/>
            <person name="Finkler A."/>
            <person name="Soon Heng Tan C."/>
            <person name="Hutchins A.P."/>
            <person name="Weinmeier T."/>
            <person name="Rattei T."/>
            <person name="Chu J.S."/>
            <person name="Gimenez G."/>
            <person name="Irimia M."/>
            <person name="Rigden D.J."/>
            <person name="Fitzpatrick D.A."/>
            <person name="Lorenzo-Morales J."/>
            <person name="Bateman A."/>
            <person name="Chiu C.H."/>
            <person name="Tang P."/>
            <person name="Hegemann P."/>
            <person name="Fromm H."/>
            <person name="Raoult D."/>
            <person name="Greub G."/>
            <person name="Miranda-Saavedra D."/>
            <person name="Chen N."/>
            <person name="Nash P."/>
            <person name="Ginger M.L."/>
            <person name="Horn M."/>
            <person name="Schaap P."/>
            <person name="Caler L."/>
            <person name="Loftus B."/>
        </authorList>
    </citation>
    <scope>NUCLEOTIDE SEQUENCE [LARGE SCALE GENOMIC DNA]</scope>
    <source>
        <strain evidence="5 6">Neff</strain>
    </source>
</reference>
<feature type="domain" description="RRM" evidence="4">
    <location>
        <begin position="150"/>
        <end position="228"/>
    </location>
</feature>
<dbReference type="SUPFAM" id="SSF54928">
    <property type="entry name" value="RNA-binding domain, RBD"/>
    <property type="match status" value="1"/>
</dbReference>
<protein>
    <submittedName>
        <fullName evidence="5">RNA recognition domain containing protein</fullName>
    </submittedName>
</protein>
<proteinExistence type="predicted"/>
<gene>
    <name evidence="5" type="ORF">ACA1_063940</name>
</gene>